<sequence length="119" mass="13689">MRQRDPNDPDPSSIPMIRENEMIPKEARIDVALERYLAATPSLQEEISALSPEEQKQQAQWAFEDEAESRGIEPWELVLDLVAETPEELKAMRLEVHQEVAEALGMDLEDYLQLNEIDD</sequence>
<dbReference type="Proteomes" id="UP000244178">
    <property type="component" value="Unassembled WGS sequence"/>
</dbReference>
<name>A0A2T6GM31_9PSED</name>
<dbReference type="AlphaFoldDB" id="A0A2T6GM31"/>
<evidence type="ECO:0008006" key="4">
    <source>
        <dbReference type="Google" id="ProtNLM"/>
    </source>
</evidence>
<reference evidence="2 3" key="1">
    <citation type="submission" date="2018-03" db="EMBL/GenBank/DDBJ databases">
        <title>Draft genome sequence of the plant growth promoting rhizobacterium Pseudomonas protegens strain BNJ-SS-45 isolated from wheat (Triticum aestivum) rhizosphere.</title>
        <authorList>
            <person name="Bajpai A."/>
            <person name="Shende K."/>
            <person name="Meena N."/>
            <person name="Upadhyayula S.R."/>
            <person name="Suravajhala P."/>
            <person name="Medicherla K.M."/>
            <person name="Johri B.N."/>
        </authorList>
    </citation>
    <scope>NUCLEOTIDE SEQUENCE [LARGE SCALE GENOMIC DNA]</scope>
    <source>
        <strain evidence="2 3">BNJ-SS-45</strain>
    </source>
</reference>
<dbReference type="Pfam" id="PF19925">
    <property type="entry name" value="DUF6388"/>
    <property type="match status" value="1"/>
</dbReference>
<comment type="caution">
    <text evidence="2">The sequence shown here is derived from an EMBL/GenBank/DDBJ whole genome shotgun (WGS) entry which is preliminary data.</text>
</comment>
<evidence type="ECO:0000313" key="2">
    <source>
        <dbReference type="EMBL" id="PUA45207.1"/>
    </source>
</evidence>
<dbReference type="InterPro" id="IPR045662">
    <property type="entry name" value="DUF6388"/>
</dbReference>
<protein>
    <recommendedName>
        <fullName evidence="4">DNA repair protein</fullName>
    </recommendedName>
</protein>
<feature type="region of interest" description="Disordered" evidence="1">
    <location>
        <begin position="1"/>
        <end position="20"/>
    </location>
</feature>
<accession>A0A2T6GM31</accession>
<dbReference type="EMBL" id="PYJM01000002">
    <property type="protein sequence ID" value="PUA45207.1"/>
    <property type="molecule type" value="Genomic_DNA"/>
</dbReference>
<evidence type="ECO:0000313" key="3">
    <source>
        <dbReference type="Proteomes" id="UP000244178"/>
    </source>
</evidence>
<organism evidence="2 3">
    <name type="scientific">Pseudomonas protegens</name>
    <dbReference type="NCBI Taxonomy" id="380021"/>
    <lineage>
        <taxon>Bacteria</taxon>
        <taxon>Pseudomonadati</taxon>
        <taxon>Pseudomonadota</taxon>
        <taxon>Gammaproteobacteria</taxon>
        <taxon>Pseudomonadales</taxon>
        <taxon>Pseudomonadaceae</taxon>
        <taxon>Pseudomonas</taxon>
    </lineage>
</organism>
<evidence type="ECO:0000256" key="1">
    <source>
        <dbReference type="SAM" id="MobiDB-lite"/>
    </source>
</evidence>
<gene>
    <name evidence="2" type="ORF">C5U62_06865</name>
</gene>
<proteinExistence type="predicted"/>